<organism evidence="2 3">
    <name type="scientific">Candidatus Accumulibacter appositus</name>
    <dbReference type="NCBI Taxonomy" id="1454003"/>
    <lineage>
        <taxon>Bacteria</taxon>
        <taxon>Pseudomonadati</taxon>
        <taxon>Pseudomonadota</taxon>
        <taxon>Betaproteobacteria</taxon>
        <taxon>Candidatus Accumulibacter</taxon>
    </lineage>
</organism>
<dbReference type="Gene3D" id="2.60.120.10">
    <property type="entry name" value="Jelly Rolls"/>
    <property type="match status" value="1"/>
</dbReference>
<dbReference type="STRING" id="1454003.AW10_04011"/>
<name>A0A011PJ90_9PROT</name>
<dbReference type="InterPro" id="IPR014710">
    <property type="entry name" value="RmlC-like_jellyroll"/>
</dbReference>
<dbReference type="Pfam" id="PF07883">
    <property type="entry name" value="Cupin_2"/>
    <property type="match status" value="1"/>
</dbReference>
<evidence type="ECO:0000313" key="3">
    <source>
        <dbReference type="Proteomes" id="UP000021816"/>
    </source>
</evidence>
<dbReference type="EMBL" id="JEMX01000116">
    <property type="protein sequence ID" value="EXI77117.1"/>
    <property type="molecule type" value="Genomic_DNA"/>
</dbReference>
<dbReference type="SUPFAM" id="SSF47789">
    <property type="entry name" value="C-terminal domain of RNA polymerase alpha subunit"/>
    <property type="match status" value="1"/>
</dbReference>
<gene>
    <name evidence="2" type="ORF">AW10_04011</name>
</gene>
<dbReference type="Gene3D" id="1.10.150.20">
    <property type="entry name" value="5' to 3' exonuclease, C-terminal subdomain"/>
    <property type="match status" value="1"/>
</dbReference>
<feature type="domain" description="Cupin type-2" evidence="1">
    <location>
        <begin position="156"/>
        <end position="222"/>
    </location>
</feature>
<sequence length="256" mass="28502">MTVLDPIARERSMRRKRDLEMVAAWAAGQSHADIALAFQLSRENVKDRIDRHFLAKQREASSDPFDKISPRLRTLLFKEGLTTVNEVVGLYRSTALFTMRNFGRKSIKEIETWFPVKRLYQHYAAVSPYITKDGSEIRELMHPAVQGNRNQSLAEATLPAGNRTMLHRHLVTEEIYHITAGEGEMTLGAAPFKVGVGDTICIPPGTAHCIEASTTGALVLLCCCSPAYSHTDTEILETGRMIEDGAIIGSTIRFDV</sequence>
<dbReference type="CDD" id="cd02214">
    <property type="entry name" value="cupin_MJ1618"/>
    <property type="match status" value="1"/>
</dbReference>
<keyword evidence="2" id="KW-0413">Isomerase</keyword>
<dbReference type="PANTHER" id="PTHR36114:SF4">
    <property type="entry name" value="CUPIN 2 CONSERVED BARREL DOMAIN-CONTAINING PROTEIN"/>
    <property type="match status" value="1"/>
</dbReference>
<reference evidence="2 3" key="1">
    <citation type="submission" date="2014-02" db="EMBL/GenBank/DDBJ databases">
        <title>Expanding our view of genomic diversity in Candidatus Accumulibacter clades.</title>
        <authorList>
            <person name="Skennerton C.T."/>
            <person name="Barr J.J."/>
            <person name="Slater F.R."/>
            <person name="Bond P.L."/>
            <person name="Tyson G.W."/>
        </authorList>
    </citation>
    <scope>NUCLEOTIDE SEQUENCE [LARGE SCALE GENOMIC DNA]</scope>
    <source>
        <strain evidence="3">BA-92</strain>
    </source>
</reference>
<dbReference type="PATRIC" id="fig|1454003.3.peg.4069"/>
<dbReference type="InterPro" id="IPR011051">
    <property type="entry name" value="RmlC_Cupin_sf"/>
</dbReference>
<dbReference type="SUPFAM" id="SSF51182">
    <property type="entry name" value="RmlC-like cupins"/>
    <property type="match status" value="1"/>
</dbReference>
<proteinExistence type="predicted"/>
<dbReference type="InterPro" id="IPR013096">
    <property type="entry name" value="Cupin_2"/>
</dbReference>
<comment type="caution">
    <text evidence="2">The sequence shown here is derived from an EMBL/GenBank/DDBJ whole genome shotgun (WGS) entry which is preliminary data.</text>
</comment>
<accession>A0A011PJ90</accession>
<dbReference type="AlphaFoldDB" id="A0A011PJ90"/>
<evidence type="ECO:0000259" key="1">
    <source>
        <dbReference type="Pfam" id="PF07883"/>
    </source>
</evidence>
<dbReference type="GO" id="GO:0016853">
    <property type="term" value="F:isomerase activity"/>
    <property type="evidence" value="ECO:0007669"/>
    <property type="project" value="UniProtKB-KW"/>
</dbReference>
<dbReference type="Proteomes" id="UP000021816">
    <property type="component" value="Unassembled WGS sequence"/>
</dbReference>
<dbReference type="PANTHER" id="PTHR36114">
    <property type="entry name" value="16.7 KDA PROTEIN IN WHIE LOCUS"/>
    <property type="match status" value="1"/>
</dbReference>
<dbReference type="InterPro" id="IPR052044">
    <property type="entry name" value="PKS_Associated_Protein"/>
</dbReference>
<protein>
    <submittedName>
        <fullName evidence="2">Thermophilic glucose-6-phosphate isomerase</fullName>
    </submittedName>
</protein>
<evidence type="ECO:0000313" key="2">
    <source>
        <dbReference type="EMBL" id="EXI77117.1"/>
    </source>
</evidence>